<name>A0A2W4WFT2_9CYAN</name>
<accession>A0A2W4WFT2</accession>
<dbReference type="Proteomes" id="UP000249354">
    <property type="component" value="Unassembled WGS sequence"/>
</dbReference>
<organism evidence="1 2">
    <name type="scientific">Leptolyngbya foveolarum</name>
    <dbReference type="NCBI Taxonomy" id="47253"/>
    <lineage>
        <taxon>Bacteria</taxon>
        <taxon>Bacillati</taxon>
        <taxon>Cyanobacteriota</taxon>
        <taxon>Cyanophyceae</taxon>
        <taxon>Leptolyngbyales</taxon>
        <taxon>Leptolyngbyaceae</taxon>
        <taxon>Leptolyngbya group</taxon>
        <taxon>Leptolyngbya</taxon>
    </lineage>
</organism>
<reference evidence="1 2" key="2">
    <citation type="submission" date="2018-06" db="EMBL/GenBank/DDBJ databases">
        <title>Metagenomic assembly of (sub)arctic Cyanobacteria and their associated microbiome from non-axenic cultures.</title>
        <authorList>
            <person name="Baurain D."/>
        </authorList>
    </citation>
    <scope>NUCLEOTIDE SEQUENCE [LARGE SCALE GENOMIC DNA]</scope>
    <source>
        <strain evidence="1">ULC129bin1</strain>
    </source>
</reference>
<gene>
    <name evidence="1" type="ORF">DCF25_05475</name>
</gene>
<evidence type="ECO:0000313" key="1">
    <source>
        <dbReference type="EMBL" id="PZO21185.1"/>
    </source>
</evidence>
<comment type="caution">
    <text evidence="1">The sequence shown here is derived from an EMBL/GenBank/DDBJ whole genome shotgun (WGS) entry which is preliminary data.</text>
</comment>
<sequence length="204" mass="22552">MSRLNLLEKGKSYTFRSYFEMPYETDDILSEFGVSFSSTKLSLPKADVPVEVAAPLQLELEKRMEITVSLSSEIARRETLASPILFKIAELSGSQLRIEYPLTVSNQLKGKLDYLVRGPKSLLVIEAKNGDLARGFTQLAIEMIAISQLEKMKETLYGAVTTGDAWVFGRFDIEAQHIVKDTTIYAVPSSLPVVMSILLGALAA</sequence>
<reference evidence="2" key="1">
    <citation type="submission" date="2018-04" db="EMBL/GenBank/DDBJ databases">
        <authorList>
            <person name="Cornet L."/>
        </authorList>
    </citation>
    <scope>NUCLEOTIDE SEQUENCE [LARGE SCALE GENOMIC DNA]</scope>
</reference>
<protein>
    <recommendedName>
        <fullName evidence="3">Type I restriction enzyme R protein N-terminal domain-containing protein</fullName>
    </recommendedName>
</protein>
<evidence type="ECO:0000313" key="2">
    <source>
        <dbReference type="Proteomes" id="UP000249354"/>
    </source>
</evidence>
<evidence type="ECO:0008006" key="3">
    <source>
        <dbReference type="Google" id="ProtNLM"/>
    </source>
</evidence>
<proteinExistence type="predicted"/>
<dbReference type="AlphaFoldDB" id="A0A2W4WFT2"/>
<dbReference type="EMBL" id="QBMC01000022">
    <property type="protein sequence ID" value="PZO21185.1"/>
    <property type="molecule type" value="Genomic_DNA"/>
</dbReference>